<dbReference type="GO" id="GO:0042276">
    <property type="term" value="P:error-prone translesion synthesis"/>
    <property type="evidence" value="ECO:0007669"/>
    <property type="project" value="TreeGrafter"/>
</dbReference>
<name>A0A4S2MJC5_9PEZI</name>
<dbReference type="Gene3D" id="3.40.1170.60">
    <property type="match status" value="1"/>
</dbReference>
<dbReference type="InterPro" id="IPR036775">
    <property type="entry name" value="DNA_pol_Y-fam_lit_finger_sf"/>
</dbReference>
<dbReference type="PROSITE" id="PS50173">
    <property type="entry name" value="UMUC"/>
    <property type="match status" value="1"/>
</dbReference>
<gene>
    <name evidence="4" type="ORF">EX30DRAFT_336029</name>
</gene>
<keyword evidence="2" id="KW-0237">DNA synthesis</keyword>
<dbReference type="Gene3D" id="3.30.70.270">
    <property type="match status" value="1"/>
</dbReference>
<sequence>MHIDFDCFFAAVSIRDQPQHADKPVAVSHGSSDASEIASCNYIARGFGVKNGMWMSTARKLCPGIIVLPYEFAKYEAASREFYDVVLGLNALKVQAVSIDEVLVDVTNLINDSTHPDIDGEETRALDMATRIRDRCRERTNCEVSVGIGPNILLAKLALRAAKPAGQYILRTSTTASFLATKNVRDLPGIGPKTSELILRSFGTDTIADIRDIKASRLAAVLGPKTGQRVYELCRGIDPTPVGAANEVERKSYSINVNWGVRFISADQPERFVKGLCEELAKRMKEDAVVGGSLVVTIAARHPQAERRTEKWLGCGKTESMARSVRLVEPTAEAEVMGRVAARVMR</sequence>
<dbReference type="GO" id="GO:0006281">
    <property type="term" value="P:DNA repair"/>
    <property type="evidence" value="ECO:0007669"/>
    <property type="project" value="InterPro"/>
</dbReference>
<dbReference type="InterPro" id="IPR053848">
    <property type="entry name" value="IMS_HHH_1"/>
</dbReference>
<evidence type="ECO:0000313" key="4">
    <source>
        <dbReference type="EMBL" id="TGZ76943.1"/>
    </source>
</evidence>
<evidence type="ECO:0000259" key="3">
    <source>
        <dbReference type="PROSITE" id="PS50173"/>
    </source>
</evidence>
<dbReference type="InterPro" id="IPR001126">
    <property type="entry name" value="UmuC"/>
</dbReference>
<dbReference type="GO" id="GO:0003684">
    <property type="term" value="F:damaged DNA binding"/>
    <property type="evidence" value="ECO:0007669"/>
    <property type="project" value="InterPro"/>
</dbReference>
<dbReference type="PANTHER" id="PTHR45990:SF1">
    <property type="entry name" value="DNA REPAIR PROTEIN REV1"/>
    <property type="match status" value="1"/>
</dbReference>
<dbReference type="PANTHER" id="PTHR45990">
    <property type="entry name" value="DNA REPAIR PROTEIN REV1"/>
    <property type="match status" value="1"/>
</dbReference>
<dbReference type="STRING" id="341454.A0A4S2MJC5"/>
<protein>
    <submittedName>
        <fullName evidence="4">DNA/RNA polymerase</fullName>
    </submittedName>
</protein>
<comment type="similarity">
    <text evidence="1">Belongs to the DNA polymerase type-Y family.</text>
</comment>
<proteinExistence type="inferred from homology"/>
<evidence type="ECO:0000256" key="1">
    <source>
        <dbReference type="ARBA" id="ARBA00010945"/>
    </source>
</evidence>
<dbReference type="GO" id="GO:0005634">
    <property type="term" value="C:nucleus"/>
    <property type="evidence" value="ECO:0007669"/>
    <property type="project" value="TreeGrafter"/>
</dbReference>
<feature type="non-terminal residue" evidence="4">
    <location>
        <position position="346"/>
    </location>
</feature>
<organism evidence="4 5">
    <name type="scientific">Ascodesmis nigricans</name>
    <dbReference type="NCBI Taxonomy" id="341454"/>
    <lineage>
        <taxon>Eukaryota</taxon>
        <taxon>Fungi</taxon>
        <taxon>Dikarya</taxon>
        <taxon>Ascomycota</taxon>
        <taxon>Pezizomycotina</taxon>
        <taxon>Pezizomycetes</taxon>
        <taxon>Pezizales</taxon>
        <taxon>Ascodesmidaceae</taxon>
        <taxon>Ascodesmis</taxon>
    </lineage>
</organism>
<dbReference type="InterPro" id="IPR017961">
    <property type="entry name" value="DNA_pol_Y-fam_little_finger"/>
</dbReference>
<evidence type="ECO:0000256" key="2">
    <source>
        <dbReference type="ARBA" id="ARBA00022634"/>
    </source>
</evidence>
<dbReference type="Proteomes" id="UP000298138">
    <property type="component" value="Unassembled WGS sequence"/>
</dbReference>
<dbReference type="Pfam" id="PF21999">
    <property type="entry name" value="IMS_HHH_1"/>
    <property type="match status" value="1"/>
</dbReference>
<feature type="domain" description="UmuC" evidence="3">
    <location>
        <begin position="1"/>
        <end position="191"/>
    </location>
</feature>
<dbReference type="Pfam" id="PF11799">
    <property type="entry name" value="IMS_C"/>
    <property type="match status" value="1"/>
</dbReference>
<dbReference type="Gene3D" id="1.10.150.20">
    <property type="entry name" value="5' to 3' exonuclease, C-terminal subdomain"/>
    <property type="match status" value="1"/>
</dbReference>
<dbReference type="OrthoDB" id="427711at2759"/>
<dbReference type="GO" id="GO:0003887">
    <property type="term" value="F:DNA-directed DNA polymerase activity"/>
    <property type="evidence" value="ECO:0007669"/>
    <property type="project" value="InterPro"/>
</dbReference>
<dbReference type="InterPro" id="IPR043502">
    <property type="entry name" value="DNA/RNA_pol_sf"/>
</dbReference>
<dbReference type="SUPFAM" id="SSF100879">
    <property type="entry name" value="Lesion bypass DNA polymerase (Y-family), little finger domain"/>
    <property type="match status" value="1"/>
</dbReference>
<dbReference type="InParanoid" id="A0A4S2MJC5"/>
<dbReference type="Gene3D" id="3.30.1490.100">
    <property type="entry name" value="DNA polymerase, Y-family, little finger domain"/>
    <property type="match status" value="1"/>
</dbReference>
<reference evidence="4 5" key="1">
    <citation type="submission" date="2019-04" db="EMBL/GenBank/DDBJ databases">
        <title>Comparative genomics and transcriptomics to analyze fruiting body development in filamentous ascomycetes.</title>
        <authorList>
            <consortium name="DOE Joint Genome Institute"/>
            <person name="Lutkenhaus R."/>
            <person name="Traeger S."/>
            <person name="Breuer J."/>
            <person name="Kuo A."/>
            <person name="Lipzen A."/>
            <person name="Pangilinan J."/>
            <person name="Dilworth D."/>
            <person name="Sandor L."/>
            <person name="Poggeler S."/>
            <person name="Barry K."/>
            <person name="Grigoriev I.V."/>
            <person name="Nowrousian M."/>
        </authorList>
    </citation>
    <scope>NUCLEOTIDE SEQUENCE [LARGE SCALE GENOMIC DNA]</scope>
    <source>
        <strain evidence="4 5">CBS 389.68</strain>
    </source>
</reference>
<dbReference type="AlphaFoldDB" id="A0A4S2MJC5"/>
<dbReference type="EMBL" id="ML220162">
    <property type="protein sequence ID" value="TGZ76943.1"/>
    <property type="molecule type" value="Genomic_DNA"/>
</dbReference>
<dbReference type="SUPFAM" id="SSF56672">
    <property type="entry name" value="DNA/RNA polymerases"/>
    <property type="match status" value="1"/>
</dbReference>
<dbReference type="GO" id="GO:0017125">
    <property type="term" value="F:deoxycytidyl transferase activity"/>
    <property type="evidence" value="ECO:0007669"/>
    <property type="project" value="TreeGrafter"/>
</dbReference>
<accession>A0A4S2MJC5</accession>
<dbReference type="Pfam" id="PF00817">
    <property type="entry name" value="IMS"/>
    <property type="match status" value="1"/>
</dbReference>
<dbReference type="InterPro" id="IPR043128">
    <property type="entry name" value="Rev_trsase/Diguanyl_cyclase"/>
</dbReference>
<keyword evidence="5" id="KW-1185">Reference proteome</keyword>
<dbReference type="GO" id="GO:0070987">
    <property type="term" value="P:error-free translesion synthesis"/>
    <property type="evidence" value="ECO:0007669"/>
    <property type="project" value="TreeGrafter"/>
</dbReference>
<evidence type="ECO:0000313" key="5">
    <source>
        <dbReference type="Proteomes" id="UP000298138"/>
    </source>
</evidence>